<evidence type="ECO:0000256" key="4">
    <source>
        <dbReference type="ARBA" id="ARBA00022801"/>
    </source>
</evidence>
<dbReference type="PANTHER" id="PTHR47966:SF51">
    <property type="entry name" value="BETA-SITE APP-CLEAVING ENZYME, ISOFORM A-RELATED"/>
    <property type="match status" value="1"/>
</dbReference>
<dbReference type="InterPro" id="IPR021109">
    <property type="entry name" value="Peptidase_aspartic_dom_sf"/>
</dbReference>
<dbReference type="Gene3D" id="2.40.70.10">
    <property type="entry name" value="Acid Proteases"/>
    <property type="match status" value="2"/>
</dbReference>
<evidence type="ECO:0000256" key="2">
    <source>
        <dbReference type="ARBA" id="ARBA00022670"/>
    </source>
</evidence>
<evidence type="ECO:0000256" key="6">
    <source>
        <dbReference type="RuleBase" id="RU000454"/>
    </source>
</evidence>
<dbReference type="AlphaFoldDB" id="A0A7S2B2T3"/>
<dbReference type="InterPro" id="IPR034164">
    <property type="entry name" value="Pepsin-like_dom"/>
</dbReference>
<dbReference type="PROSITE" id="PS00141">
    <property type="entry name" value="ASP_PROTEASE"/>
    <property type="match status" value="1"/>
</dbReference>
<dbReference type="GO" id="GO:0006508">
    <property type="term" value="P:proteolysis"/>
    <property type="evidence" value="ECO:0007669"/>
    <property type="project" value="UniProtKB-KW"/>
</dbReference>
<accession>A0A7S2B2T3</accession>
<dbReference type="PROSITE" id="PS51767">
    <property type="entry name" value="PEPTIDASE_A1"/>
    <property type="match status" value="1"/>
</dbReference>
<dbReference type="PRINTS" id="PR00792">
    <property type="entry name" value="PEPSIN"/>
</dbReference>
<evidence type="ECO:0000259" key="9">
    <source>
        <dbReference type="PROSITE" id="PS51767"/>
    </source>
</evidence>
<dbReference type="EMBL" id="HBGQ01017456">
    <property type="protein sequence ID" value="CAD9384929.1"/>
    <property type="molecule type" value="Transcribed_RNA"/>
</dbReference>
<keyword evidence="3 6" id="KW-0064">Aspartyl protease</keyword>
<feature type="active site" evidence="5">
    <location>
        <position position="257"/>
    </location>
</feature>
<protein>
    <recommendedName>
        <fullName evidence="9">Peptidase A1 domain-containing protein</fullName>
    </recommendedName>
</protein>
<dbReference type="CDD" id="cd05471">
    <property type="entry name" value="pepsin_like"/>
    <property type="match status" value="1"/>
</dbReference>
<evidence type="ECO:0000256" key="1">
    <source>
        <dbReference type="ARBA" id="ARBA00007447"/>
    </source>
</evidence>
<feature type="domain" description="Peptidase A1" evidence="9">
    <location>
        <begin position="239"/>
        <end position="615"/>
    </location>
</feature>
<dbReference type="InterPro" id="IPR033121">
    <property type="entry name" value="PEPTIDASE_A1"/>
</dbReference>
<reference evidence="10" key="1">
    <citation type="submission" date="2021-01" db="EMBL/GenBank/DDBJ databases">
        <authorList>
            <person name="Corre E."/>
            <person name="Pelletier E."/>
            <person name="Niang G."/>
            <person name="Scheremetjew M."/>
            <person name="Finn R."/>
            <person name="Kale V."/>
            <person name="Holt S."/>
            <person name="Cochrane G."/>
            <person name="Meng A."/>
            <person name="Brown T."/>
            <person name="Cohen L."/>
        </authorList>
    </citation>
    <scope>NUCLEOTIDE SEQUENCE</scope>
    <source>
        <strain evidence="10">CCMP2222</strain>
    </source>
</reference>
<feature type="region of interest" description="Disordered" evidence="7">
    <location>
        <begin position="38"/>
        <end position="77"/>
    </location>
</feature>
<feature type="active site" evidence="5">
    <location>
        <position position="493"/>
    </location>
</feature>
<evidence type="ECO:0000256" key="8">
    <source>
        <dbReference type="SAM" id="Phobius"/>
    </source>
</evidence>
<name>A0A7S2B2T3_9DINO</name>
<proteinExistence type="inferred from homology"/>
<keyword evidence="4 6" id="KW-0378">Hydrolase</keyword>
<organism evidence="10">
    <name type="scientific">Alexandrium andersonii</name>
    <dbReference type="NCBI Taxonomy" id="327968"/>
    <lineage>
        <taxon>Eukaryota</taxon>
        <taxon>Sar</taxon>
        <taxon>Alveolata</taxon>
        <taxon>Dinophyceae</taxon>
        <taxon>Gonyaulacales</taxon>
        <taxon>Pyrocystaceae</taxon>
        <taxon>Alexandrium</taxon>
    </lineage>
</organism>
<evidence type="ECO:0000256" key="3">
    <source>
        <dbReference type="ARBA" id="ARBA00022750"/>
    </source>
</evidence>
<feature type="transmembrane region" description="Helical" evidence="8">
    <location>
        <begin position="6"/>
        <end position="29"/>
    </location>
</feature>
<dbReference type="GO" id="GO:0004190">
    <property type="term" value="F:aspartic-type endopeptidase activity"/>
    <property type="evidence" value="ECO:0007669"/>
    <property type="project" value="UniProtKB-KW"/>
</dbReference>
<keyword evidence="2 6" id="KW-0645">Protease</keyword>
<sequence length="624" mass="66523">MSRLEIEVPSVVVGFALGGACLVAHGLVCRLTSAPCKAKATGKEQDERDACRDRSAAAAATAEPLPEPSPEPAAAAQRRQPRIVRPLLLALAALLAAGHLLLRAPSAPSSLAPVELVAIAEGPAAATEAQEVVEPVAATQVPEAEEVAAPVAVAAAEVPFSKASTELLPAEAAETAVVAMTAGESGAVGEMCEVQAAENTCEASAKQGAQGDAGLLTLKLTRQQLTLQQDEGIYYKTAYWGTVSVGEPAMNFSVVFDTGSGHLILPSTYCHSETCRAHKRYRRSNSVTAKDIDYDGILVQPGELRDHITVSFGTGEVTGVFIEDMVCLGHTATPGQRIFNDSLAESVSTSGAIVSQRSGKLPSDCMGLRMIAATDMSEDPFNDFEFDGVLGLGLNGLSQSPEFNPVHIISTMAMEAKGRDPHMFSVFLAQNDNEESEITFGGYAPAKTEEDVAWHPVYDPTLGQWMVKIKSVRIDDGEPIEFCRDGSCRAIVDTGTSLIAVPTTVFPELFELLLHPAEAEECTGPGPKFHIELESITVTLEPRDYALVEKGTKSRVRALITQDPDEAEDDMCKAMLMAMDLPAPLGPKVFILGEPVLRRYYTIYDSSATPRVGFARARHEGEVQ</sequence>
<dbReference type="PANTHER" id="PTHR47966">
    <property type="entry name" value="BETA-SITE APP-CLEAVING ENZYME, ISOFORM A-RELATED"/>
    <property type="match status" value="1"/>
</dbReference>
<keyword evidence="8" id="KW-0472">Membrane</keyword>
<feature type="compositionally biased region" description="Basic and acidic residues" evidence="7">
    <location>
        <begin position="41"/>
        <end position="55"/>
    </location>
</feature>
<dbReference type="InterPro" id="IPR001969">
    <property type="entry name" value="Aspartic_peptidase_AS"/>
</dbReference>
<evidence type="ECO:0000256" key="7">
    <source>
        <dbReference type="SAM" id="MobiDB-lite"/>
    </source>
</evidence>
<evidence type="ECO:0000256" key="5">
    <source>
        <dbReference type="PIRSR" id="PIRSR601461-1"/>
    </source>
</evidence>
<keyword evidence="8" id="KW-1133">Transmembrane helix</keyword>
<feature type="transmembrane region" description="Helical" evidence="8">
    <location>
        <begin position="83"/>
        <end position="102"/>
    </location>
</feature>
<dbReference type="InterPro" id="IPR001461">
    <property type="entry name" value="Aspartic_peptidase_A1"/>
</dbReference>
<evidence type="ECO:0000313" key="10">
    <source>
        <dbReference type="EMBL" id="CAD9384929.1"/>
    </source>
</evidence>
<dbReference type="Pfam" id="PF00026">
    <property type="entry name" value="Asp"/>
    <property type="match status" value="2"/>
</dbReference>
<keyword evidence="8" id="KW-0812">Transmembrane</keyword>
<comment type="similarity">
    <text evidence="1 6">Belongs to the peptidase A1 family.</text>
</comment>
<dbReference type="SUPFAM" id="SSF50630">
    <property type="entry name" value="Acid proteases"/>
    <property type="match status" value="1"/>
</dbReference>
<dbReference type="PROSITE" id="PS51257">
    <property type="entry name" value="PROKAR_LIPOPROTEIN"/>
    <property type="match status" value="1"/>
</dbReference>
<gene>
    <name evidence="10" type="ORF">AAND1436_LOCUS8681</name>
</gene>